<accession>A0A6A6V7E6</accession>
<dbReference type="EMBL" id="MU006584">
    <property type="protein sequence ID" value="KAF2745097.1"/>
    <property type="molecule type" value="Genomic_DNA"/>
</dbReference>
<dbReference type="OrthoDB" id="25896at2759"/>
<proteinExistence type="predicted"/>
<name>A0A6A6V7E6_9PLEO</name>
<dbReference type="Proteomes" id="UP000799440">
    <property type="component" value="Unassembled WGS sequence"/>
</dbReference>
<evidence type="ECO:0000313" key="2">
    <source>
        <dbReference type="EMBL" id="KAF2745097.1"/>
    </source>
</evidence>
<feature type="region of interest" description="Disordered" evidence="1">
    <location>
        <begin position="1"/>
        <end position="28"/>
    </location>
</feature>
<organism evidence="2 3">
    <name type="scientific">Sporormia fimetaria CBS 119925</name>
    <dbReference type="NCBI Taxonomy" id="1340428"/>
    <lineage>
        <taxon>Eukaryota</taxon>
        <taxon>Fungi</taxon>
        <taxon>Dikarya</taxon>
        <taxon>Ascomycota</taxon>
        <taxon>Pezizomycotina</taxon>
        <taxon>Dothideomycetes</taxon>
        <taxon>Pleosporomycetidae</taxon>
        <taxon>Pleosporales</taxon>
        <taxon>Sporormiaceae</taxon>
        <taxon>Sporormia</taxon>
    </lineage>
</organism>
<dbReference type="AlphaFoldDB" id="A0A6A6V7E6"/>
<evidence type="ECO:0000313" key="3">
    <source>
        <dbReference type="Proteomes" id="UP000799440"/>
    </source>
</evidence>
<keyword evidence="3" id="KW-1185">Reference proteome</keyword>
<feature type="compositionally biased region" description="Polar residues" evidence="1">
    <location>
        <begin position="1"/>
        <end position="12"/>
    </location>
</feature>
<reference evidence="2" key="1">
    <citation type="journal article" date="2020" name="Stud. Mycol.">
        <title>101 Dothideomycetes genomes: a test case for predicting lifestyles and emergence of pathogens.</title>
        <authorList>
            <person name="Haridas S."/>
            <person name="Albert R."/>
            <person name="Binder M."/>
            <person name="Bloem J."/>
            <person name="Labutti K."/>
            <person name="Salamov A."/>
            <person name="Andreopoulos B."/>
            <person name="Baker S."/>
            <person name="Barry K."/>
            <person name="Bills G."/>
            <person name="Bluhm B."/>
            <person name="Cannon C."/>
            <person name="Castanera R."/>
            <person name="Culley D."/>
            <person name="Daum C."/>
            <person name="Ezra D."/>
            <person name="Gonzalez J."/>
            <person name="Henrissat B."/>
            <person name="Kuo A."/>
            <person name="Liang C."/>
            <person name="Lipzen A."/>
            <person name="Lutzoni F."/>
            <person name="Magnuson J."/>
            <person name="Mondo S."/>
            <person name="Nolan M."/>
            <person name="Ohm R."/>
            <person name="Pangilinan J."/>
            <person name="Park H.-J."/>
            <person name="Ramirez L."/>
            <person name="Alfaro M."/>
            <person name="Sun H."/>
            <person name="Tritt A."/>
            <person name="Yoshinaga Y."/>
            <person name="Zwiers L.-H."/>
            <person name="Turgeon B."/>
            <person name="Goodwin S."/>
            <person name="Spatafora J."/>
            <person name="Crous P."/>
            <person name="Grigoriev I."/>
        </authorList>
    </citation>
    <scope>NUCLEOTIDE SEQUENCE</scope>
    <source>
        <strain evidence="2">CBS 119925</strain>
    </source>
</reference>
<gene>
    <name evidence="2" type="ORF">M011DRAFT_479253</name>
</gene>
<sequence length="164" mass="17963">MSQETTTTSPITREQAILPPPPTSKTSSFCKGAISLQQNPRSLKHALRLQTRPDGLYNHTRLFQCRHCHFSGPSYTSSSSGKKEIISDPTIHISSTGIPYRWTYLAKSHVKTKMVGEMGVTGMTSFACLVCMGVGRMSGVYGGVETLMEHLRDEHGVDGGFVLD</sequence>
<protein>
    <submittedName>
        <fullName evidence="2">Uncharacterized protein</fullName>
    </submittedName>
</protein>
<evidence type="ECO:0000256" key="1">
    <source>
        <dbReference type="SAM" id="MobiDB-lite"/>
    </source>
</evidence>